<evidence type="ECO:0000313" key="2">
    <source>
        <dbReference type="Proteomes" id="UP000001013"/>
    </source>
</evidence>
<keyword evidence="2" id="KW-1185">Reference proteome</keyword>
<dbReference type="Proteomes" id="UP000001013">
    <property type="component" value="Chromosome"/>
</dbReference>
<dbReference type="AlphaFoldDB" id="Q8TZS1"/>
<dbReference type="SUPFAM" id="SSF55282">
    <property type="entry name" value="RL5-like"/>
    <property type="match status" value="1"/>
</dbReference>
<dbReference type="eggNOG" id="arCOG01042">
    <property type="taxonomic scope" value="Archaea"/>
</dbReference>
<reference evidence="1 2" key="1">
    <citation type="journal article" date="1999" name="Genetics">
        <title>Divergence of the hyperthermophilic archaea Pyrococcus furiosus and P. horikoshii inferred from complete genomic sequences.</title>
        <authorList>
            <person name="Maeder D.L."/>
            <person name="Weiss R.B."/>
            <person name="Dunn D.M."/>
            <person name="Cherry J.L."/>
            <person name="Gonzalez J.M."/>
            <person name="DiRuggiero J."/>
            <person name="Robb F.T."/>
        </authorList>
    </citation>
    <scope>NUCLEOTIDE SEQUENCE [LARGE SCALE GENOMIC DNA]</scope>
    <source>
        <strain evidence="2">ATCC 43587 / DSM 3638 / JCM 8422 / Vc1</strain>
    </source>
</reference>
<dbReference type="InterPro" id="IPR022803">
    <property type="entry name" value="Ribosomal_uL5_dom_sf"/>
</dbReference>
<organism evidence="1 2">
    <name type="scientific">Pyrococcus furiosus (strain ATCC 43587 / DSM 3638 / JCM 8422 / Vc1)</name>
    <dbReference type="NCBI Taxonomy" id="186497"/>
    <lineage>
        <taxon>Archaea</taxon>
        <taxon>Methanobacteriati</taxon>
        <taxon>Methanobacteriota</taxon>
        <taxon>Thermococci</taxon>
        <taxon>Thermococcales</taxon>
        <taxon>Thermococcaceae</taxon>
        <taxon>Pyrococcus</taxon>
    </lineage>
</organism>
<protein>
    <recommendedName>
        <fullName evidence="3">RNA-binding protein</fullName>
    </recommendedName>
</protein>
<accession>Q8TZS1</accession>
<evidence type="ECO:0000313" key="1">
    <source>
        <dbReference type="EMBL" id="AAL82037.1"/>
    </source>
</evidence>
<gene>
    <name evidence="1" type="ordered locus">PF1913</name>
</gene>
<dbReference type="Gene3D" id="3.30.1440.10">
    <property type="match status" value="1"/>
</dbReference>
<dbReference type="KEGG" id="pfu:PF1913"/>
<dbReference type="NCBIfam" id="NF011142">
    <property type="entry name" value="PRK14555.1-3"/>
    <property type="match status" value="1"/>
</dbReference>
<evidence type="ECO:0008006" key="3">
    <source>
        <dbReference type="Google" id="ProtNLM"/>
    </source>
</evidence>
<dbReference type="Pfam" id="PF01877">
    <property type="entry name" value="RNA_binding"/>
    <property type="match status" value="1"/>
</dbReference>
<sequence length="157" mass="18461">MTMKGRLQAHNIRIRTFIHATEDPEKVLEALETLFPEDISPKDVEFEIIETEGYFGNPILVLDAELKHSRNIRKFLENLRNLLSEEDKKYLLEHIEEKVDETGTFYIRFDKQKAYLGEVKVSEGEDVIHLRIKVKAFPMRKESVVEAVKKWLEGEME</sequence>
<dbReference type="InterPro" id="IPR002739">
    <property type="entry name" value="PAB1135-like"/>
</dbReference>
<dbReference type="EMBL" id="AE009950">
    <property type="protein sequence ID" value="AAL82037.1"/>
    <property type="molecule type" value="Genomic_DNA"/>
</dbReference>
<dbReference type="PATRIC" id="fig|186497.12.peg.1984"/>
<name>Q8TZS1_PYRFU</name>
<dbReference type="PhylomeDB" id="Q8TZS1"/>
<dbReference type="HOGENOM" id="CLU_131306_0_0_2"/>
<proteinExistence type="predicted"/>
<dbReference type="PaxDb" id="186497-PF1913"/>
<dbReference type="STRING" id="186497.PF1913"/>
<dbReference type="PANTHER" id="PTHR38816:SF1">
    <property type="entry name" value="EXOSOME SUBUNIT"/>
    <property type="match status" value="1"/>
</dbReference>
<dbReference type="PANTHER" id="PTHR38816">
    <property type="entry name" value="EXOSOME SUBUNIT, DUF54 FAMILY-RELATED"/>
    <property type="match status" value="1"/>
</dbReference>